<dbReference type="SUPFAM" id="SSF51246">
    <property type="entry name" value="Rudiment single hybrid motif"/>
    <property type="match status" value="1"/>
</dbReference>
<dbReference type="Gene3D" id="3.40.50.20">
    <property type="match status" value="1"/>
</dbReference>
<dbReference type="Gene3D" id="3.40.50.1970">
    <property type="match status" value="2"/>
</dbReference>
<dbReference type="Pfam" id="PF17769">
    <property type="entry name" value="PurK_C"/>
    <property type="match status" value="1"/>
</dbReference>
<accession>A0A553ID96</accession>
<dbReference type="Proteomes" id="UP000319160">
    <property type="component" value="Unassembled WGS sequence"/>
</dbReference>
<dbReference type="InterPro" id="IPR011054">
    <property type="entry name" value="Rudment_hybrid_motif"/>
</dbReference>
<dbReference type="SMART" id="SM01001">
    <property type="entry name" value="AIRC"/>
    <property type="match status" value="1"/>
</dbReference>
<gene>
    <name evidence="13" type="ORF">FHL15_000812</name>
</gene>
<dbReference type="GO" id="GO:0004638">
    <property type="term" value="F:phosphoribosylaminoimidazole carboxylase activity"/>
    <property type="evidence" value="ECO:0007669"/>
    <property type="project" value="UniProtKB-EC"/>
</dbReference>
<keyword evidence="7" id="KW-0658">Purine biosynthesis</keyword>
<dbReference type="NCBIfam" id="TIGR01161">
    <property type="entry name" value="purK"/>
    <property type="match status" value="1"/>
</dbReference>
<evidence type="ECO:0000256" key="10">
    <source>
        <dbReference type="ARBA" id="ARBA00023239"/>
    </source>
</evidence>
<proteinExistence type="inferred from homology"/>
<dbReference type="SUPFAM" id="SSF52440">
    <property type="entry name" value="PreATP-grasp domain"/>
    <property type="match status" value="1"/>
</dbReference>
<dbReference type="AlphaFoldDB" id="A0A553ID96"/>
<dbReference type="STRING" id="2512241.A0A553ID96"/>
<comment type="similarity">
    <text evidence="3">In the C-terminal section; belongs to the AIR carboxylase family. Class I subfamily.</text>
</comment>
<evidence type="ECO:0000256" key="6">
    <source>
        <dbReference type="ARBA" id="ARBA00022741"/>
    </source>
</evidence>
<evidence type="ECO:0000256" key="4">
    <source>
        <dbReference type="ARBA" id="ARBA00012329"/>
    </source>
</evidence>
<dbReference type="GO" id="GO:0005524">
    <property type="term" value="F:ATP binding"/>
    <property type="evidence" value="ECO:0007669"/>
    <property type="project" value="UniProtKB-UniRule"/>
</dbReference>
<dbReference type="PANTHER" id="PTHR11609">
    <property type="entry name" value="PURINE BIOSYNTHESIS PROTEIN 6/7, PUR6/7"/>
    <property type="match status" value="1"/>
</dbReference>
<keyword evidence="10" id="KW-0456">Lyase</keyword>
<dbReference type="EMBL" id="VFLP01000003">
    <property type="protein sequence ID" value="TRX98167.1"/>
    <property type="molecule type" value="Genomic_DNA"/>
</dbReference>
<dbReference type="Gene3D" id="3.30.1490.20">
    <property type="entry name" value="ATP-grasp fold, A domain"/>
    <property type="match status" value="1"/>
</dbReference>
<dbReference type="HAMAP" id="MF_01928">
    <property type="entry name" value="PurK"/>
    <property type="match status" value="1"/>
</dbReference>
<dbReference type="EC" id="4.1.1.21" evidence="4"/>
<keyword evidence="14" id="KW-1185">Reference proteome</keyword>
<evidence type="ECO:0000259" key="12">
    <source>
        <dbReference type="PROSITE" id="PS50975"/>
    </source>
</evidence>
<dbReference type="PROSITE" id="PS50975">
    <property type="entry name" value="ATP_GRASP"/>
    <property type="match status" value="1"/>
</dbReference>
<reference evidence="14" key="1">
    <citation type="submission" date="2019-06" db="EMBL/GenBank/DDBJ databases">
        <title>Draft genome sequence of the griseofulvin-producing fungus Xylaria cubensis strain G536.</title>
        <authorList>
            <person name="Mead M.E."/>
            <person name="Raja H.A."/>
            <person name="Steenwyk J.L."/>
            <person name="Knowles S.L."/>
            <person name="Oberlies N.H."/>
            <person name="Rokas A."/>
        </authorList>
    </citation>
    <scope>NUCLEOTIDE SEQUENCE [LARGE SCALE GENOMIC DNA]</scope>
    <source>
        <strain evidence="14">G536</strain>
    </source>
</reference>
<dbReference type="SUPFAM" id="SSF56059">
    <property type="entry name" value="Glutathione synthetase ATP-binding domain-like"/>
    <property type="match status" value="1"/>
</dbReference>
<comment type="pathway">
    <text evidence="2">Purine metabolism; IMP biosynthesis via de novo pathway; 5-amino-1-(5-phospho-D-ribosyl)imidazole-4-carboxylate from 5-amino-1-(5-phospho-D-ribosyl)imidazole (carboxylase route): step 1/1.</text>
</comment>
<dbReference type="InterPro" id="IPR054350">
    <property type="entry name" value="PurT/PurK_preATP-grasp"/>
</dbReference>
<dbReference type="Pfam" id="PF22660">
    <property type="entry name" value="RS_preATP-grasp-like"/>
    <property type="match status" value="1"/>
</dbReference>
<evidence type="ECO:0000256" key="8">
    <source>
        <dbReference type="ARBA" id="ARBA00022793"/>
    </source>
</evidence>
<dbReference type="HAMAP" id="MF_01929">
    <property type="entry name" value="PurE_classI"/>
    <property type="match status" value="1"/>
</dbReference>
<evidence type="ECO:0000256" key="5">
    <source>
        <dbReference type="ARBA" id="ARBA00021059"/>
    </source>
</evidence>
<keyword evidence="6 11" id="KW-0547">Nucleotide-binding</keyword>
<sequence>MTKNPVIGLLGGGQLGRMLCQAAAPLGITIAVLDAEDCPAKQINHNDLHVTGSFKDPEKIKKLASRCDVLTVEIEHVECDVLEEIATKGVEVPSPDGNGTIMKRVPVHPSYKTIRLIQDKFQQKEYFANNWLPVAPQMAIESGHGRIASIQEAAKRFGFPFMLKGAKGSYDGRGNFKVRGTDDFESAVAQMGDQPLYAEKFVPFQMELAVMVMRTEDDDGNLKNVYPYPVVETIHEDSICTKVFFPPRNVAESITQKAQKVACDVVSRLWGRGVFAVEMFLVGDEILINEIAPRPHNSGHLTIELVPQRSQFRAQLDSILDRVPSPEFSFVPQFPSAIMLNILGGAEPHSHDKLVNLATSFYHRHANAALNLYGKESKPGRKIGHITAWGQSSVEQLSDRIGHLIKCMDDIRAERIGSATDKIGESISQAGTTPLVAVTMGSDSDLGTLTAGLKVLKDFDVPFVVRITSAHRTPHHMMKFASEMSKSGCKLEAPHSEYIIAWNQHSPSEPRGSANPPGIFPPVIERIVTDIASASLPGMVSSEVALPVIGVPVRASVLDGMDSLLSIVQMPRGIPCATVGIGNSTNAALLAIRILGVAFPEYMDKMKTYQEKMKNEVLAKDEVILSAGWEKYLKDKA</sequence>
<evidence type="ECO:0000256" key="2">
    <source>
        <dbReference type="ARBA" id="ARBA00004747"/>
    </source>
</evidence>
<dbReference type="InterPro" id="IPR033747">
    <property type="entry name" value="PurE_ClassI"/>
</dbReference>
<evidence type="ECO:0000256" key="11">
    <source>
        <dbReference type="PROSITE-ProRule" id="PRU00409"/>
    </source>
</evidence>
<evidence type="ECO:0000256" key="9">
    <source>
        <dbReference type="ARBA" id="ARBA00022840"/>
    </source>
</evidence>
<dbReference type="Pfam" id="PF00731">
    <property type="entry name" value="AIRC"/>
    <property type="match status" value="2"/>
</dbReference>
<dbReference type="InterPro" id="IPR000031">
    <property type="entry name" value="PurE_dom"/>
</dbReference>
<dbReference type="UniPathway" id="UPA00074">
    <property type="reaction ID" value="UER00130"/>
</dbReference>
<evidence type="ECO:0000256" key="7">
    <source>
        <dbReference type="ARBA" id="ARBA00022755"/>
    </source>
</evidence>
<dbReference type="InterPro" id="IPR040686">
    <property type="entry name" value="PurK_C"/>
</dbReference>
<dbReference type="GO" id="GO:0006189">
    <property type="term" value="P:'de novo' IMP biosynthetic process"/>
    <property type="evidence" value="ECO:0007669"/>
    <property type="project" value="UniProtKB-UniPathway"/>
</dbReference>
<dbReference type="Gene3D" id="3.30.470.20">
    <property type="entry name" value="ATP-grasp fold, B domain"/>
    <property type="match status" value="1"/>
</dbReference>
<dbReference type="PANTHER" id="PTHR11609:SF5">
    <property type="entry name" value="PHOSPHORIBOSYLAMINOIMIDAZOLE CARBOXYLASE"/>
    <property type="match status" value="1"/>
</dbReference>
<evidence type="ECO:0000313" key="13">
    <source>
        <dbReference type="EMBL" id="TRX98167.1"/>
    </source>
</evidence>
<keyword evidence="8" id="KW-0210">Decarboxylase</keyword>
<dbReference type="InterPro" id="IPR005875">
    <property type="entry name" value="PurK"/>
</dbReference>
<comment type="catalytic activity">
    <reaction evidence="1">
        <text>5-amino-1-(5-phospho-D-ribosyl)imidazole-4-carboxylate + H(+) = 5-amino-1-(5-phospho-beta-D-ribosyl)imidazole + CO2</text>
        <dbReference type="Rhea" id="RHEA:10792"/>
        <dbReference type="ChEBI" id="CHEBI:15378"/>
        <dbReference type="ChEBI" id="CHEBI:16526"/>
        <dbReference type="ChEBI" id="CHEBI:77657"/>
        <dbReference type="ChEBI" id="CHEBI:137981"/>
        <dbReference type="EC" id="4.1.1.21"/>
    </reaction>
</comment>
<dbReference type="InterPro" id="IPR016185">
    <property type="entry name" value="PreATP-grasp_dom_sf"/>
</dbReference>
<organism evidence="13 14">
    <name type="scientific">Xylaria flabelliformis</name>
    <dbReference type="NCBI Taxonomy" id="2512241"/>
    <lineage>
        <taxon>Eukaryota</taxon>
        <taxon>Fungi</taxon>
        <taxon>Dikarya</taxon>
        <taxon>Ascomycota</taxon>
        <taxon>Pezizomycotina</taxon>
        <taxon>Sordariomycetes</taxon>
        <taxon>Xylariomycetidae</taxon>
        <taxon>Xylariales</taxon>
        <taxon>Xylariaceae</taxon>
        <taxon>Xylaria</taxon>
    </lineage>
</organism>
<feature type="domain" description="ATP-grasp" evidence="12">
    <location>
        <begin position="124"/>
        <end position="320"/>
    </location>
</feature>
<dbReference type="OrthoDB" id="15425at2759"/>
<dbReference type="GO" id="GO:0046872">
    <property type="term" value="F:metal ion binding"/>
    <property type="evidence" value="ECO:0007669"/>
    <property type="project" value="InterPro"/>
</dbReference>
<dbReference type="InterPro" id="IPR011761">
    <property type="entry name" value="ATP-grasp"/>
</dbReference>
<evidence type="ECO:0000256" key="1">
    <source>
        <dbReference type="ARBA" id="ARBA00001244"/>
    </source>
</evidence>
<comment type="caution">
    <text evidence="13">The sequence shown here is derived from an EMBL/GenBank/DDBJ whole genome shotgun (WGS) entry which is preliminary data.</text>
</comment>
<dbReference type="SUPFAM" id="SSF52255">
    <property type="entry name" value="N5-CAIR mutase (phosphoribosylaminoimidazole carboxylase, PurE)"/>
    <property type="match status" value="2"/>
</dbReference>
<evidence type="ECO:0000313" key="14">
    <source>
        <dbReference type="Proteomes" id="UP000319160"/>
    </source>
</evidence>
<protein>
    <recommendedName>
        <fullName evidence="5">Phosphoribosylaminoimidazole carboxylase</fullName>
        <ecNumber evidence="4">4.1.1.21</ecNumber>
    </recommendedName>
</protein>
<keyword evidence="9 11" id="KW-0067">ATP-binding</keyword>
<dbReference type="InterPro" id="IPR013815">
    <property type="entry name" value="ATP_grasp_subdomain_1"/>
</dbReference>
<evidence type="ECO:0000256" key="3">
    <source>
        <dbReference type="ARBA" id="ARBA00006114"/>
    </source>
</evidence>
<name>A0A553ID96_9PEZI</name>
<dbReference type="InterPro" id="IPR003135">
    <property type="entry name" value="ATP-grasp_carboxylate-amine"/>
</dbReference>
<dbReference type="Pfam" id="PF02222">
    <property type="entry name" value="ATP-grasp"/>
    <property type="match status" value="1"/>
</dbReference>